<feature type="repeat" description="ARM" evidence="1">
    <location>
        <begin position="122"/>
        <end position="150"/>
    </location>
</feature>
<evidence type="ECO:0000256" key="2">
    <source>
        <dbReference type="SAM" id="MobiDB-lite"/>
    </source>
</evidence>
<sequence length="747" mass="81425">MKNSRLKETSNFLQSDFTSQNSLFINENSASLSRSLQSLSGLGKSTSAVRRLSPCILNLSKAIGMIINFKDDAFAAAANVSKLTRLLDVNTSTTESHYNACVILHKLADREASRNSLAYYPQIVESLVHLLQTTQDINVQTEAAMALRKLCYAKPTASAVRNVLSVADLVQLLSHPAETIFVTALSILHRQMLFMPEETRPEVKSAGGPVQLAALLTPERLAEPGYLAICADALRMTAYEDPQIKLILLDCDIAEKIVYLLNAFRSHEKLQHALTRLIKVLSVSTDCKQGLVEAGAVQAMTGLLHSNHSSLVLETLWGLRNLSDQAFHLTDTRELFTLLVPLVSSSVEHIAICAVGCLCNLTCQNASNKATLIEIDGVSALCGCLTTFVNRDEVTEPVCSALRNLTHQNEHASLAIHQIHDFGVLKVIVSFLKSDQFPAHLPLVKAVTGLVRNLGLSKSCRRDLHQLGATDRLIILFQRASGVFEEATQQRASILSNSSELSYIEGVRIEDFIELLLVALQSMAQHTAARLTIIHSPEGVFASLVQYLYSGSEYIQRASLELLNEVTLSPEGAIAVEQAGAVARITELVHSDDPKTATYSASILHRVAEHLKPAEYQKRLSKELKHCLRDAGVLPVNSSPSPAAPVASAKVDDITAPTPPRARTPAIPPIPVASTGSLTRRLPDPPQNELPLPLPRSRNVPNGIESIESQATNHRRGCSTSVSVKDLKKGYNWDSFINTAQYPPPFA</sequence>
<keyword evidence="4" id="KW-1185">Reference proteome</keyword>
<evidence type="ECO:0000313" key="4">
    <source>
        <dbReference type="Proteomes" id="UP000278807"/>
    </source>
</evidence>
<feature type="region of interest" description="Disordered" evidence="2">
    <location>
        <begin position="639"/>
        <end position="702"/>
    </location>
</feature>
<dbReference type="SMART" id="SM00185">
    <property type="entry name" value="ARM"/>
    <property type="match status" value="6"/>
</dbReference>
<name>A0A0R3TVU1_RODNA</name>
<dbReference type="GO" id="GO:0007155">
    <property type="term" value="P:cell adhesion"/>
    <property type="evidence" value="ECO:0007669"/>
    <property type="project" value="InterPro"/>
</dbReference>
<dbReference type="SUPFAM" id="SSF48371">
    <property type="entry name" value="ARM repeat"/>
    <property type="match status" value="2"/>
</dbReference>
<dbReference type="PROSITE" id="PS50176">
    <property type="entry name" value="ARM_REPEAT"/>
    <property type="match status" value="1"/>
</dbReference>
<gene>
    <name evidence="3" type="ORF">HNAJ_LOCUS11941</name>
</gene>
<protein>
    <submittedName>
        <fullName evidence="5">Armadillo repeat-containing protein 8</fullName>
    </submittedName>
</protein>
<dbReference type="Gene3D" id="1.25.10.10">
    <property type="entry name" value="Leucine-rich Repeat Variant"/>
    <property type="match status" value="1"/>
</dbReference>
<dbReference type="InterPro" id="IPR000225">
    <property type="entry name" value="Armadillo"/>
</dbReference>
<feature type="compositionally biased region" description="Low complexity" evidence="2">
    <location>
        <begin position="639"/>
        <end position="649"/>
    </location>
</feature>
<reference evidence="5" key="1">
    <citation type="submission" date="2017-02" db="UniProtKB">
        <authorList>
            <consortium name="WormBaseParasite"/>
        </authorList>
    </citation>
    <scope>IDENTIFICATION</scope>
</reference>
<feature type="compositionally biased region" description="Pro residues" evidence="2">
    <location>
        <begin position="657"/>
        <end position="671"/>
    </location>
</feature>
<dbReference type="OrthoDB" id="195736at2759"/>
<dbReference type="PRINTS" id="PR01869">
    <property type="entry name" value="BCATNINFAMLY"/>
</dbReference>
<evidence type="ECO:0000313" key="3">
    <source>
        <dbReference type="EMBL" id="VDO11760.1"/>
    </source>
</evidence>
<dbReference type="PANTHER" id="PTHR45976">
    <property type="entry name" value="ARMADILLO SEGMENT POLARITY PROTEIN"/>
    <property type="match status" value="1"/>
</dbReference>
<dbReference type="WBParaSite" id="HNAJ_0001195201-mRNA-1">
    <property type="protein sequence ID" value="HNAJ_0001195201-mRNA-1"/>
    <property type="gene ID" value="HNAJ_0001195201"/>
</dbReference>
<dbReference type="Pfam" id="PF00514">
    <property type="entry name" value="Arm"/>
    <property type="match status" value="1"/>
</dbReference>
<reference evidence="3 4" key="2">
    <citation type="submission" date="2018-11" db="EMBL/GenBank/DDBJ databases">
        <authorList>
            <consortium name="Pathogen Informatics"/>
        </authorList>
    </citation>
    <scope>NUCLEOTIDE SEQUENCE [LARGE SCALE GENOMIC DNA]</scope>
</reference>
<dbReference type="EMBL" id="UZAE01013904">
    <property type="protein sequence ID" value="VDO11760.1"/>
    <property type="molecule type" value="Genomic_DNA"/>
</dbReference>
<evidence type="ECO:0000256" key="1">
    <source>
        <dbReference type="PROSITE-ProRule" id="PRU00259"/>
    </source>
</evidence>
<dbReference type="InterPro" id="IPR013284">
    <property type="entry name" value="Beta-catenin"/>
</dbReference>
<dbReference type="InterPro" id="IPR016024">
    <property type="entry name" value="ARM-type_fold"/>
</dbReference>
<dbReference type="STRING" id="102285.A0A0R3TVU1"/>
<evidence type="ECO:0000313" key="5">
    <source>
        <dbReference type="WBParaSite" id="HNAJ_0001195201-mRNA-1"/>
    </source>
</evidence>
<dbReference type="AlphaFoldDB" id="A0A0R3TVU1"/>
<proteinExistence type="predicted"/>
<dbReference type="InterPro" id="IPR011989">
    <property type="entry name" value="ARM-like"/>
</dbReference>
<feature type="compositionally biased region" description="Pro residues" evidence="2">
    <location>
        <begin position="684"/>
        <end position="694"/>
    </location>
</feature>
<dbReference type="GO" id="GO:0045296">
    <property type="term" value="F:cadherin binding"/>
    <property type="evidence" value="ECO:0007669"/>
    <property type="project" value="InterPro"/>
</dbReference>
<organism evidence="5">
    <name type="scientific">Rodentolepis nana</name>
    <name type="common">Dwarf tapeworm</name>
    <name type="synonym">Hymenolepis nana</name>
    <dbReference type="NCBI Taxonomy" id="102285"/>
    <lineage>
        <taxon>Eukaryota</taxon>
        <taxon>Metazoa</taxon>
        <taxon>Spiralia</taxon>
        <taxon>Lophotrochozoa</taxon>
        <taxon>Platyhelminthes</taxon>
        <taxon>Cestoda</taxon>
        <taxon>Eucestoda</taxon>
        <taxon>Cyclophyllidea</taxon>
        <taxon>Hymenolepididae</taxon>
        <taxon>Rodentolepis</taxon>
    </lineage>
</organism>
<dbReference type="Proteomes" id="UP000278807">
    <property type="component" value="Unassembled WGS sequence"/>
</dbReference>
<accession>A0A0R3TVU1</accession>